<dbReference type="EMBL" id="JAKJXP020000028">
    <property type="protein sequence ID" value="KAK7753504.1"/>
    <property type="molecule type" value="Genomic_DNA"/>
</dbReference>
<organism evidence="2 3">
    <name type="scientific">Diatrype stigma</name>
    <dbReference type="NCBI Taxonomy" id="117547"/>
    <lineage>
        <taxon>Eukaryota</taxon>
        <taxon>Fungi</taxon>
        <taxon>Dikarya</taxon>
        <taxon>Ascomycota</taxon>
        <taxon>Pezizomycotina</taxon>
        <taxon>Sordariomycetes</taxon>
        <taxon>Xylariomycetidae</taxon>
        <taxon>Xylariales</taxon>
        <taxon>Diatrypaceae</taxon>
        <taxon>Diatrype</taxon>
    </lineage>
</organism>
<feature type="compositionally biased region" description="Low complexity" evidence="1">
    <location>
        <begin position="299"/>
        <end position="309"/>
    </location>
</feature>
<evidence type="ECO:0000256" key="1">
    <source>
        <dbReference type="SAM" id="MobiDB-lite"/>
    </source>
</evidence>
<reference evidence="2 3" key="1">
    <citation type="submission" date="2024-02" db="EMBL/GenBank/DDBJ databases">
        <title>De novo assembly and annotation of 12 fungi associated with fruit tree decline syndrome in Ontario, Canada.</title>
        <authorList>
            <person name="Sulman M."/>
            <person name="Ellouze W."/>
            <person name="Ilyukhin E."/>
        </authorList>
    </citation>
    <scope>NUCLEOTIDE SEQUENCE [LARGE SCALE GENOMIC DNA]</scope>
    <source>
        <strain evidence="2 3">M11/M66-122</strain>
    </source>
</reference>
<feature type="region of interest" description="Disordered" evidence="1">
    <location>
        <begin position="463"/>
        <end position="578"/>
    </location>
</feature>
<feature type="compositionally biased region" description="Polar residues" evidence="1">
    <location>
        <begin position="108"/>
        <end position="126"/>
    </location>
</feature>
<name>A0AAN9UQM8_9PEZI</name>
<feature type="compositionally biased region" description="Basic and acidic residues" evidence="1">
    <location>
        <begin position="191"/>
        <end position="202"/>
    </location>
</feature>
<accession>A0AAN9UQM8</accession>
<keyword evidence="3" id="KW-1185">Reference proteome</keyword>
<feature type="compositionally biased region" description="Basic and acidic residues" evidence="1">
    <location>
        <begin position="531"/>
        <end position="540"/>
    </location>
</feature>
<comment type="caution">
    <text evidence="2">The sequence shown here is derived from an EMBL/GenBank/DDBJ whole genome shotgun (WGS) entry which is preliminary data.</text>
</comment>
<feature type="compositionally biased region" description="Basic and acidic residues" evidence="1">
    <location>
        <begin position="1"/>
        <end position="17"/>
    </location>
</feature>
<feature type="region of interest" description="Disordered" evidence="1">
    <location>
        <begin position="335"/>
        <end position="446"/>
    </location>
</feature>
<evidence type="ECO:0000313" key="2">
    <source>
        <dbReference type="EMBL" id="KAK7753504.1"/>
    </source>
</evidence>
<feature type="region of interest" description="Disordered" evidence="1">
    <location>
        <begin position="1"/>
        <end position="74"/>
    </location>
</feature>
<protein>
    <submittedName>
        <fullName evidence="2">Uncharacterized protein</fullName>
    </submittedName>
</protein>
<feature type="compositionally biased region" description="Polar residues" evidence="1">
    <location>
        <begin position="515"/>
        <end position="529"/>
    </location>
</feature>
<proteinExistence type="predicted"/>
<dbReference type="AlphaFoldDB" id="A0AAN9UQM8"/>
<feature type="compositionally biased region" description="Polar residues" evidence="1">
    <location>
        <begin position="426"/>
        <end position="443"/>
    </location>
</feature>
<feature type="compositionally biased region" description="Low complexity" evidence="1">
    <location>
        <begin position="217"/>
        <end position="234"/>
    </location>
</feature>
<dbReference type="Proteomes" id="UP001320420">
    <property type="component" value="Unassembled WGS sequence"/>
</dbReference>
<gene>
    <name evidence="2" type="ORF">SLS62_004579</name>
</gene>
<feature type="region of interest" description="Disordered" evidence="1">
    <location>
        <begin position="89"/>
        <end position="323"/>
    </location>
</feature>
<sequence>MVCERDQNKMAGKHDSAEPSWRPLAQKLSGFMKHSSAKPKKAPETTTVDEKSSVFKFKRQKKTSSPETAPHFEPLEVDVDILEAFRLSEGWLETNTRNPADQKRDPNRNQSGEQQRPPDRSNSSTPIGDMFAAKKSALIASDSAELGRSGSHNHNRSSSRPFSMLETEISTYGRASPDSSRDGSATGSILDRGRPVEPRRYVTDPLVKTKSLKQELAEAAEAAASASSAQQLQAPKTVDTSKRHSMYAGVTPSLNNIPTRTKPVQAPTTSTSAVPVDRIKTWQKSVTSAPMGPPPPPSTSLNPGLSSSAAAGSVRKVSPRGMTGNRLAWIRELEEKKSSAASQNAAPGPKKLGSVSDRLAMFEQKQAGLAGASASASSSASRLPPSSSLTRSNSTVSTSRLSSTGLESVSSAYGGRGDNGSVAATPRTSIDTVRSSHRASSVLSYYDESFRGKMESIVGDYDKDKADAQKKQRVTTQFVPVKGEKEGLQSQQQQQQQPEAGASTTTEVKKDEVEPQTQPQPEAGLSNTEPENEKDTKEVIQVDAGASNTESEEEKGEDLPSLRTTDADTEKNITINEA</sequence>
<feature type="compositionally biased region" description="Basic and acidic residues" evidence="1">
    <location>
        <begin position="557"/>
        <end position="571"/>
    </location>
</feature>
<evidence type="ECO:0000313" key="3">
    <source>
        <dbReference type="Proteomes" id="UP001320420"/>
    </source>
</evidence>
<feature type="compositionally biased region" description="Low complexity" evidence="1">
    <location>
        <begin position="367"/>
        <end position="406"/>
    </location>
</feature>